<proteinExistence type="predicted"/>
<name>A0A426X783_ENSVE</name>
<sequence length="244" mass="27920">MEHGAEAQSFPLTEVKDMNSRRARVGSCCSMVLHSDRVDSFCMVLKTKGASRHMHLISEMHLTEELRAVYHRGRILSASTKGSHGGDLIIQRYNRNDWRNTKVMKQVVERGEEATTSLEGLSYPKAKPRLERRWTRRSVIVPQRRIYRLRRKGHRCKATDSRAMVPQRRDFRGVIDLWLSWRESVGRKRGRGGGECRGKLQVPKQGGRAEAKELHKTGVNGLLIKIAENEGLRIDARVLDQGTK</sequence>
<gene>
    <name evidence="1" type="ORF">B296_00050296</name>
</gene>
<dbReference type="EMBL" id="AMZH03025184">
    <property type="protein sequence ID" value="RRT35345.1"/>
    <property type="molecule type" value="Genomic_DNA"/>
</dbReference>
<reference evidence="1 2" key="1">
    <citation type="journal article" date="2014" name="Agronomy (Basel)">
        <title>A Draft Genome Sequence for Ensete ventricosum, the Drought-Tolerant Tree Against Hunger.</title>
        <authorList>
            <person name="Harrison J."/>
            <person name="Moore K.A."/>
            <person name="Paszkiewicz K."/>
            <person name="Jones T."/>
            <person name="Grant M."/>
            <person name="Ambacheew D."/>
            <person name="Muzemil S."/>
            <person name="Studholme D.J."/>
        </authorList>
    </citation>
    <scope>NUCLEOTIDE SEQUENCE [LARGE SCALE GENOMIC DNA]</scope>
</reference>
<protein>
    <submittedName>
        <fullName evidence="1">Uncharacterized protein</fullName>
    </submittedName>
</protein>
<evidence type="ECO:0000313" key="1">
    <source>
        <dbReference type="EMBL" id="RRT35345.1"/>
    </source>
</evidence>
<accession>A0A426X783</accession>
<evidence type="ECO:0000313" key="2">
    <source>
        <dbReference type="Proteomes" id="UP000287651"/>
    </source>
</evidence>
<dbReference type="AlphaFoldDB" id="A0A426X783"/>
<organism evidence="1 2">
    <name type="scientific">Ensete ventricosum</name>
    <name type="common">Abyssinian banana</name>
    <name type="synonym">Musa ensete</name>
    <dbReference type="NCBI Taxonomy" id="4639"/>
    <lineage>
        <taxon>Eukaryota</taxon>
        <taxon>Viridiplantae</taxon>
        <taxon>Streptophyta</taxon>
        <taxon>Embryophyta</taxon>
        <taxon>Tracheophyta</taxon>
        <taxon>Spermatophyta</taxon>
        <taxon>Magnoliopsida</taxon>
        <taxon>Liliopsida</taxon>
        <taxon>Zingiberales</taxon>
        <taxon>Musaceae</taxon>
        <taxon>Ensete</taxon>
    </lineage>
</organism>
<comment type="caution">
    <text evidence="1">The sequence shown here is derived from an EMBL/GenBank/DDBJ whole genome shotgun (WGS) entry which is preliminary data.</text>
</comment>
<dbReference type="Proteomes" id="UP000287651">
    <property type="component" value="Unassembled WGS sequence"/>
</dbReference>